<dbReference type="AlphaFoldDB" id="A0A9W7ZZ74"/>
<organism evidence="1 2">
    <name type="scientific">Mycoemilia scoparia</name>
    <dbReference type="NCBI Taxonomy" id="417184"/>
    <lineage>
        <taxon>Eukaryota</taxon>
        <taxon>Fungi</taxon>
        <taxon>Fungi incertae sedis</taxon>
        <taxon>Zoopagomycota</taxon>
        <taxon>Kickxellomycotina</taxon>
        <taxon>Kickxellomycetes</taxon>
        <taxon>Kickxellales</taxon>
        <taxon>Kickxellaceae</taxon>
        <taxon>Mycoemilia</taxon>
    </lineage>
</organism>
<gene>
    <name evidence="1" type="ORF">H4219_002089</name>
</gene>
<comment type="caution">
    <text evidence="1">The sequence shown here is derived from an EMBL/GenBank/DDBJ whole genome shotgun (WGS) entry which is preliminary data.</text>
</comment>
<keyword evidence="2" id="KW-1185">Reference proteome</keyword>
<evidence type="ECO:0000313" key="1">
    <source>
        <dbReference type="EMBL" id="KAJ1919238.1"/>
    </source>
</evidence>
<proteinExistence type="predicted"/>
<dbReference type="EMBL" id="JANBPU010000030">
    <property type="protein sequence ID" value="KAJ1919238.1"/>
    <property type="molecule type" value="Genomic_DNA"/>
</dbReference>
<name>A0A9W7ZZ74_9FUNG</name>
<protein>
    <submittedName>
        <fullName evidence="1">Uncharacterized protein</fullName>
    </submittedName>
</protein>
<sequence length="72" mass="8253">MAITSASLWSPGVLIKNRKSCEDMFKSHLSRREQDEQEYAQYARALGDFHSHERLAKALRLLNKLPLEPAAK</sequence>
<reference evidence="1" key="1">
    <citation type="submission" date="2022-07" db="EMBL/GenBank/DDBJ databases">
        <title>Phylogenomic reconstructions and comparative analyses of Kickxellomycotina fungi.</title>
        <authorList>
            <person name="Reynolds N.K."/>
            <person name="Stajich J.E."/>
            <person name="Barry K."/>
            <person name="Grigoriev I.V."/>
            <person name="Crous P."/>
            <person name="Smith M.E."/>
        </authorList>
    </citation>
    <scope>NUCLEOTIDE SEQUENCE</scope>
    <source>
        <strain evidence="1">NBRC 100468</strain>
    </source>
</reference>
<dbReference type="Proteomes" id="UP001150538">
    <property type="component" value="Unassembled WGS sequence"/>
</dbReference>
<evidence type="ECO:0000313" key="2">
    <source>
        <dbReference type="Proteomes" id="UP001150538"/>
    </source>
</evidence>
<accession>A0A9W7ZZ74</accession>